<keyword evidence="5 6" id="KW-0472">Membrane</keyword>
<proteinExistence type="predicted"/>
<feature type="transmembrane region" description="Helical" evidence="6">
    <location>
        <begin position="540"/>
        <end position="560"/>
    </location>
</feature>
<comment type="caution">
    <text evidence="8">The sequence shown here is derived from an EMBL/GenBank/DDBJ whole genome shotgun (WGS) entry which is preliminary data.</text>
</comment>
<dbReference type="SUPFAM" id="SSF103473">
    <property type="entry name" value="MFS general substrate transporter"/>
    <property type="match status" value="1"/>
</dbReference>
<feature type="transmembrane region" description="Helical" evidence="6">
    <location>
        <begin position="397"/>
        <end position="419"/>
    </location>
</feature>
<keyword evidence="9" id="KW-1185">Reference proteome</keyword>
<feature type="transmembrane region" description="Helical" evidence="6">
    <location>
        <begin position="425"/>
        <end position="446"/>
    </location>
</feature>
<dbReference type="GO" id="GO:0022857">
    <property type="term" value="F:transmembrane transporter activity"/>
    <property type="evidence" value="ECO:0007669"/>
    <property type="project" value="InterPro"/>
</dbReference>
<dbReference type="EMBL" id="JAUSUL010000005">
    <property type="protein sequence ID" value="MDQ0317544.1"/>
    <property type="molecule type" value="Genomic_DNA"/>
</dbReference>
<name>A0AAE3VRQ3_9HYPH</name>
<dbReference type="PROSITE" id="PS50850">
    <property type="entry name" value="MFS"/>
    <property type="match status" value="1"/>
</dbReference>
<feature type="transmembrane region" description="Helical" evidence="6">
    <location>
        <begin position="473"/>
        <end position="497"/>
    </location>
</feature>
<evidence type="ECO:0000313" key="9">
    <source>
        <dbReference type="Proteomes" id="UP001229244"/>
    </source>
</evidence>
<feature type="transmembrane region" description="Helical" evidence="6">
    <location>
        <begin position="610"/>
        <end position="630"/>
    </location>
</feature>
<organism evidence="8 9">
    <name type="scientific">Amorphus orientalis</name>
    <dbReference type="NCBI Taxonomy" id="649198"/>
    <lineage>
        <taxon>Bacteria</taxon>
        <taxon>Pseudomonadati</taxon>
        <taxon>Pseudomonadota</taxon>
        <taxon>Alphaproteobacteria</taxon>
        <taxon>Hyphomicrobiales</taxon>
        <taxon>Amorphaceae</taxon>
        <taxon>Amorphus</taxon>
    </lineage>
</organism>
<dbReference type="PRINTS" id="PR01035">
    <property type="entry name" value="TCRTETA"/>
</dbReference>
<evidence type="ECO:0000256" key="6">
    <source>
        <dbReference type="SAM" id="Phobius"/>
    </source>
</evidence>
<dbReference type="Pfam" id="PF07690">
    <property type="entry name" value="MFS_1"/>
    <property type="match status" value="1"/>
</dbReference>
<evidence type="ECO:0000313" key="8">
    <source>
        <dbReference type="EMBL" id="MDQ0317544.1"/>
    </source>
</evidence>
<evidence type="ECO:0000256" key="5">
    <source>
        <dbReference type="ARBA" id="ARBA00023136"/>
    </source>
</evidence>
<dbReference type="InterPro" id="IPR020846">
    <property type="entry name" value="MFS_dom"/>
</dbReference>
<feature type="transmembrane region" description="Helical" evidence="6">
    <location>
        <begin position="363"/>
        <end position="385"/>
    </location>
</feature>
<protein>
    <submittedName>
        <fullName evidence="8">MFS family arabinose efflux permease</fullName>
    </submittedName>
</protein>
<feature type="domain" description="Major facilitator superfamily (MFS) profile" evidence="7">
    <location>
        <begin position="266"/>
        <end position="658"/>
    </location>
</feature>
<reference evidence="8" key="1">
    <citation type="submission" date="2023-07" db="EMBL/GenBank/DDBJ databases">
        <title>Genomic Encyclopedia of Type Strains, Phase IV (KMG-IV): sequencing the most valuable type-strain genomes for metagenomic binning, comparative biology and taxonomic classification.</title>
        <authorList>
            <person name="Goeker M."/>
        </authorList>
    </citation>
    <scope>NUCLEOTIDE SEQUENCE</scope>
    <source>
        <strain evidence="8">DSM 21202</strain>
    </source>
</reference>
<keyword evidence="4 6" id="KW-1133">Transmembrane helix</keyword>
<evidence type="ECO:0000259" key="7">
    <source>
        <dbReference type="PROSITE" id="PS50850"/>
    </source>
</evidence>
<dbReference type="InterPro" id="IPR011701">
    <property type="entry name" value="MFS"/>
</dbReference>
<dbReference type="InterPro" id="IPR036259">
    <property type="entry name" value="MFS_trans_sf"/>
</dbReference>
<sequence length="671" mass="69831">MRRFDVLILGFVIAVLVAALGVISWQSIRGAESLLLPALDEKADVDGRTLAGQVAQALSYEIALDDLRGVEPVFETMLARNDEFGFVALVGPDGRATALSVAPSLAGAGDTVAALSREMRTVETPVVVDGQTEASVVIGIPNVVAQTLIQSIWLDMAVLLLVSFLVALQLLSFAFTLPSASVLSGLARRIASIRSGDFRPHPPVAGSGPLAVEVANIDQETERLRATQARLATEAEREGATAVAGELDEIGRRYRLGAERTDPPGTLLAVKAPVFLFFLAEELTRPFLPTYIESFAEPIAGLSIEMVISLPIVIFMAIVAIAQPTLNNVTERIGRSRSMGVGALLALIGFVGTAYVGNMIELIIWRSVTALALAIVFVAAQGFIVDRTGAANRGRGLGLFVSAIMVAMVCGPPIGGVVADRIGTTAAFLVAAAMCLASAICAIAALPEDPPGLKGRGNPMRLRQALVVLKKPALVALLVGCALPAKMILIGFCFYYLPLVLSAEGFDSATIGHVLMLYGLAMVVLIPLVSRLSDRGGGRVPFVVAGAIVSALAVGQIYLWPAPWGAAIAVLQIGVAQGLSITPQSALVGELGARYAPDLSQGGLYGIFRLIERTGNALGPAVFAFIWGLYGVDMAIWVTSAIVAVGGVALAVTVMVGGGSAPAMTPAKSPN</sequence>
<dbReference type="InterPro" id="IPR050189">
    <property type="entry name" value="MFS_Efflux_Transporters"/>
</dbReference>
<feature type="transmembrane region" description="Helical" evidence="6">
    <location>
        <begin position="636"/>
        <end position="658"/>
    </location>
</feature>
<dbReference type="AlphaFoldDB" id="A0AAE3VRQ3"/>
<dbReference type="RefSeq" id="WP_306887463.1">
    <property type="nucleotide sequence ID" value="NZ_JAUSUL010000005.1"/>
</dbReference>
<feature type="transmembrane region" description="Helical" evidence="6">
    <location>
        <begin position="509"/>
        <end position="528"/>
    </location>
</feature>
<dbReference type="CDD" id="cd17325">
    <property type="entry name" value="MFS_MdtG_SLC18_like"/>
    <property type="match status" value="1"/>
</dbReference>
<comment type="subcellular location">
    <subcellularLocation>
        <location evidence="1">Cell membrane</location>
        <topology evidence="1">Multi-pass membrane protein</topology>
    </subcellularLocation>
</comment>
<dbReference type="PANTHER" id="PTHR43124:SF3">
    <property type="entry name" value="CHLORAMPHENICOL EFFLUX PUMP RV0191"/>
    <property type="match status" value="1"/>
</dbReference>
<keyword evidence="2" id="KW-1003">Cell membrane</keyword>
<evidence type="ECO:0000256" key="4">
    <source>
        <dbReference type="ARBA" id="ARBA00022989"/>
    </source>
</evidence>
<dbReference type="InterPro" id="IPR001958">
    <property type="entry name" value="Tet-R_TetA/multi-R_MdtG-like"/>
</dbReference>
<accession>A0AAE3VRQ3</accession>
<evidence type="ECO:0000256" key="3">
    <source>
        <dbReference type="ARBA" id="ARBA00022692"/>
    </source>
</evidence>
<feature type="transmembrane region" description="Helical" evidence="6">
    <location>
        <begin position="338"/>
        <end position="357"/>
    </location>
</feature>
<dbReference type="PANTHER" id="PTHR43124">
    <property type="entry name" value="PURINE EFFLUX PUMP PBUE"/>
    <property type="match status" value="1"/>
</dbReference>
<dbReference type="GO" id="GO:0005886">
    <property type="term" value="C:plasma membrane"/>
    <property type="evidence" value="ECO:0007669"/>
    <property type="project" value="UniProtKB-SubCell"/>
</dbReference>
<keyword evidence="3 6" id="KW-0812">Transmembrane</keyword>
<evidence type="ECO:0000256" key="2">
    <source>
        <dbReference type="ARBA" id="ARBA00022475"/>
    </source>
</evidence>
<gene>
    <name evidence="8" type="ORF">J2S73_004028</name>
</gene>
<dbReference type="Gene3D" id="1.20.1250.20">
    <property type="entry name" value="MFS general substrate transporter like domains"/>
    <property type="match status" value="1"/>
</dbReference>
<feature type="transmembrane region" description="Helical" evidence="6">
    <location>
        <begin position="300"/>
        <end position="326"/>
    </location>
</feature>
<dbReference type="Proteomes" id="UP001229244">
    <property type="component" value="Unassembled WGS sequence"/>
</dbReference>
<evidence type="ECO:0000256" key="1">
    <source>
        <dbReference type="ARBA" id="ARBA00004651"/>
    </source>
</evidence>